<evidence type="ECO:0000313" key="4">
    <source>
        <dbReference type="Proteomes" id="UP000177208"/>
    </source>
</evidence>
<dbReference type="PANTHER" id="PTHR30619:SF1">
    <property type="entry name" value="RECOMBINATION PROTEIN 2"/>
    <property type="match status" value="1"/>
</dbReference>
<keyword evidence="1" id="KW-0472">Membrane</keyword>
<name>A0A1F7GFA1_9BACT</name>
<keyword evidence="1" id="KW-1133">Transmembrane helix</keyword>
<reference evidence="3 4" key="1">
    <citation type="journal article" date="2016" name="Nat. Commun.">
        <title>Thousands of microbial genomes shed light on interconnected biogeochemical processes in an aquifer system.</title>
        <authorList>
            <person name="Anantharaman K."/>
            <person name="Brown C.T."/>
            <person name="Hug L.A."/>
            <person name="Sharon I."/>
            <person name="Castelle C.J."/>
            <person name="Probst A.J."/>
            <person name="Thomas B.C."/>
            <person name="Singh A."/>
            <person name="Wilkins M.J."/>
            <person name="Karaoz U."/>
            <person name="Brodie E.L."/>
            <person name="Williams K.H."/>
            <person name="Hubbard S.S."/>
            <person name="Banfield J.F."/>
        </authorList>
    </citation>
    <scope>NUCLEOTIDE SEQUENCE [LARGE SCALE GENOMIC DNA]</scope>
</reference>
<protein>
    <recommendedName>
        <fullName evidence="2">Metallo-beta-lactamase domain-containing protein</fullName>
    </recommendedName>
</protein>
<evidence type="ECO:0000313" key="3">
    <source>
        <dbReference type="EMBL" id="OGK17594.1"/>
    </source>
</evidence>
<keyword evidence="1" id="KW-0812">Transmembrane</keyword>
<dbReference type="SMART" id="SM00849">
    <property type="entry name" value="Lactamase_B"/>
    <property type="match status" value="1"/>
</dbReference>
<sequence>MILPDLVHPPSRFNRDCERTGDREIFNNLMFESPLSKFSLFLSLFLSLLILIVILSASLLSDPAKVVFCDVGQGDAAYIRIKNHTDILVDAGPERKILDCLGKYMPFYDRTIELAIVSHPQKDHFGGLVYILDRYDTKKIWMSEIYNSSKTFATLLDKIATKDILLEYPKAGETADLSRAKIEFLWPSNDFLLANSVIDPATHSQLRRSGKDPNDFSLIFTFSTDGNIFLFTGDASASILNKLSNQSKIKSDILKIPHHGSKYALAVEFLELADPRYGVISVGSKNSYGHPAPEVLKSLEERKIIIRRTDKEGDIIFNFPN</sequence>
<dbReference type="EMBL" id="MFZG01000004">
    <property type="protein sequence ID" value="OGK17594.1"/>
    <property type="molecule type" value="Genomic_DNA"/>
</dbReference>
<dbReference type="InterPro" id="IPR052159">
    <property type="entry name" value="Competence_DNA_uptake"/>
</dbReference>
<organism evidence="3 4">
    <name type="scientific">Candidatus Roizmanbacteria bacterium RIFCSPHIGHO2_01_FULL_39_12c</name>
    <dbReference type="NCBI Taxonomy" id="1802031"/>
    <lineage>
        <taxon>Bacteria</taxon>
        <taxon>Candidatus Roizmaniibacteriota</taxon>
    </lineage>
</organism>
<dbReference type="SUPFAM" id="SSF56281">
    <property type="entry name" value="Metallo-hydrolase/oxidoreductase"/>
    <property type="match status" value="1"/>
</dbReference>
<evidence type="ECO:0000256" key="1">
    <source>
        <dbReference type="SAM" id="Phobius"/>
    </source>
</evidence>
<dbReference type="CDD" id="cd07731">
    <property type="entry name" value="ComA-like_MBL-fold"/>
    <property type="match status" value="1"/>
</dbReference>
<evidence type="ECO:0000259" key="2">
    <source>
        <dbReference type="SMART" id="SM00849"/>
    </source>
</evidence>
<feature type="domain" description="Metallo-beta-lactamase" evidence="2">
    <location>
        <begin position="73"/>
        <end position="284"/>
    </location>
</feature>
<dbReference type="AlphaFoldDB" id="A0A1F7GFA1"/>
<dbReference type="Pfam" id="PF00753">
    <property type="entry name" value="Lactamase_B"/>
    <property type="match status" value="1"/>
</dbReference>
<feature type="transmembrane region" description="Helical" evidence="1">
    <location>
        <begin position="38"/>
        <end position="60"/>
    </location>
</feature>
<accession>A0A1F7GFA1</accession>
<dbReference type="InterPro" id="IPR036866">
    <property type="entry name" value="RibonucZ/Hydroxyglut_hydro"/>
</dbReference>
<dbReference type="InterPro" id="IPR001279">
    <property type="entry name" value="Metallo-B-lactamas"/>
</dbReference>
<comment type="caution">
    <text evidence="3">The sequence shown here is derived from an EMBL/GenBank/DDBJ whole genome shotgun (WGS) entry which is preliminary data.</text>
</comment>
<proteinExistence type="predicted"/>
<gene>
    <name evidence="3" type="ORF">A2774_04780</name>
</gene>
<dbReference type="PANTHER" id="PTHR30619">
    <property type="entry name" value="DNA INTERNALIZATION/COMPETENCE PROTEIN COMEC/REC2"/>
    <property type="match status" value="1"/>
</dbReference>
<dbReference type="Proteomes" id="UP000177208">
    <property type="component" value="Unassembled WGS sequence"/>
</dbReference>
<dbReference type="Gene3D" id="3.60.15.10">
    <property type="entry name" value="Ribonuclease Z/Hydroxyacylglutathione hydrolase-like"/>
    <property type="match status" value="1"/>
</dbReference>
<dbReference type="InterPro" id="IPR035681">
    <property type="entry name" value="ComA-like_MBL"/>
</dbReference>